<dbReference type="Proteomes" id="UP000035050">
    <property type="component" value="Chromosome"/>
</dbReference>
<accession>A0A0E3U584</accession>
<organism evidence="1 2">
    <name type="scientific">Pandoraea oxalativorans</name>
    <dbReference type="NCBI Taxonomy" id="573737"/>
    <lineage>
        <taxon>Bacteria</taxon>
        <taxon>Pseudomonadati</taxon>
        <taxon>Pseudomonadota</taxon>
        <taxon>Betaproteobacteria</taxon>
        <taxon>Burkholderiales</taxon>
        <taxon>Burkholderiaceae</taxon>
        <taxon>Pandoraea</taxon>
    </lineage>
</organism>
<gene>
    <name evidence="1" type="ORF">MB84_04880</name>
</gene>
<protein>
    <submittedName>
        <fullName evidence="1">Uncharacterized protein</fullName>
    </submittedName>
</protein>
<proteinExistence type="predicted"/>
<name>A0A0E3U584_9BURK</name>
<dbReference type="AlphaFoldDB" id="A0A0E3U584"/>
<evidence type="ECO:0000313" key="2">
    <source>
        <dbReference type="Proteomes" id="UP000035050"/>
    </source>
</evidence>
<dbReference type="RefSeq" id="WP_046290295.1">
    <property type="nucleotide sequence ID" value="NZ_CP011253.3"/>
</dbReference>
<sequence length="194" mass="22119">MNLSFTVAASPRAHSLGAAALRVAADLGIKTLAFVNDAAAAEGQWDHKIVVPGNDSDITLMPECHKDIFGNMSQICGHQSVLLAYGGGLRSMAEAWSDYRPVFFEDKFMDQSEANNLKEEFLKNTYIRRMAFAHRNGYELGNGEMDEPWFFDKNNRREHEHFRPDERHWFVKLSEFLGMDENRWSAGKRSLLNC</sequence>
<keyword evidence="2" id="KW-1185">Reference proteome</keyword>
<reference evidence="1" key="1">
    <citation type="submission" date="2016-06" db="EMBL/GenBank/DDBJ databases">
        <title>Pandoraea oxalativorans DSM 23570 Genome Sequencing.</title>
        <authorList>
            <person name="Ee R."/>
            <person name="Lim Y.-L."/>
            <person name="Yong D."/>
            <person name="Yin W.-F."/>
            <person name="Chan K.-G."/>
        </authorList>
    </citation>
    <scope>NUCLEOTIDE SEQUENCE</scope>
    <source>
        <strain evidence="1">DSM 23570</strain>
    </source>
</reference>
<dbReference type="PATRIC" id="fig|573737.6.peg.1776"/>
<dbReference type="EMBL" id="CP011253">
    <property type="protein sequence ID" value="AKC68939.1"/>
    <property type="molecule type" value="Genomic_DNA"/>
</dbReference>
<evidence type="ECO:0000313" key="1">
    <source>
        <dbReference type="EMBL" id="AKC68939.1"/>
    </source>
</evidence>
<dbReference type="KEGG" id="pox:MB84_04880"/>
<dbReference type="OrthoDB" id="8945912at2"/>
<dbReference type="HOGENOM" id="CLU_1401281_0_0_4"/>